<dbReference type="InterPro" id="IPR008972">
    <property type="entry name" value="Cupredoxin"/>
</dbReference>
<organism evidence="7 8">
    <name type="scientific">Thermaurantimonas aggregans</name>
    <dbReference type="NCBI Taxonomy" id="2173829"/>
    <lineage>
        <taxon>Bacteria</taxon>
        <taxon>Pseudomonadati</taxon>
        <taxon>Bacteroidota</taxon>
        <taxon>Flavobacteriia</taxon>
        <taxon>Flavobacteriales</taxon>
        <taxon>Schleiferiaceae</taxon>
        <taxon>Thermaurantimonas</taxon>
    </lineage>
</organism>
<dbReference type="Proteomes" id="UP000286715">
    <property type="component" value="Unassembled WGS sequence"/>
</dbReference>
<dbReference type="RefSeq" id="WP_124397235.1">
    <property type="nucleotide sequence ID" value="NZ_BHZE01000004.1"/>
</dbReference>
<dbReference type="EMBL" id="BHZE01000004">
    <property type="protein sequence ID" value="GCD77178.1"/>
    <property type="molecule type" value="Genomic_DNA"/>
</dbReference>
<evidence type="ECO:0000313" key="8">
    <source>
        <dbReference type="Proteomes" id="UP000286715"/>
    </source>
</evidence>
<feature type="domain" description="Blue (type 1) copper" evidence="6">
    <location>
        <begin position="42"/>
        <end position="163"/>
    </location>
</feature>
<evidence type="ECO:0000313" key="7">
    <source>
        <dbReference type="EMBL" id="GCD77178.1"/>
    </source>
</evidence>
<reference evidence="7 8" key="1">
    <citation type="submission" date="2018-11" db="EMBL/GenBank/DDBJ databases">
        <title>Schleiferia aggregans sp. nov., a moderately thermophilic heterotrophic bacterium isolated from microbial mats at a terrestrial hot spring.</title>
        <authorList>
            <person name="Iino T."/>
            <person name="Ohkuma M."/>
            <person name="Haruta S."/>
        </authorList>
    </citation>
    <scope>NUCLEOTIDE SEQUENCE [LARGE SCALE GENOMIC DNA]</scope>
    <source>
        <strain evidence="7 8">LA</strain>
    </source>
</reference>
<name>A0A401XJL0_9FLAO</name>
<feature type="chain" id="PRO_5019239374" description="Blue (type 1) copper domain-containing protein" evidence="5">
    <location>
        <begin position="22"/>
        <end position="164"/>
    </location>
</feature>
<dbReference type="PANTHER" id="PTHR38439">
    <property type="entry name" value="AURACYANIN-B"/>
    <property type="match status" value="1"/>
</dbReference>
<dbReference type="SUPFAM" id="SSF49503">
    <property type="entry name" value="Cupredoxins"/>
    <property type="match status" value="1"/>
</dbReference>
<evidence type="ECO:0000256" key="4">
    <source>
        <dbReference type="ARBA" id="ARBA00023008"/>
    </source>
</evidence>
<evidence type="ECO:0000259" key="6">
    <source>
        <dbReference type="Pfam" id="PF00127"/>
    </source>
</evidence>
<accession>A0A401XJL0</accession>
<dbReference type="InterPro" id="IPR028871">
    <property type="entry name" value="BlueCu_1_BS"/>
</dbReference>
<protein>
    <recommendedName>
        <fullName evidence="6">Blue (type 1) copper domain-containing protein</fullName>
    </recommendedName>
</protein>
<evidence type="ECO:0000256" key="1">
    <source>
        <dbReference type="ARBA" id="ARBA00022448"/>
    </source>
</evidence>
<dbReference type="GO" id="GO:0005507">
    <property type="term" value="F:copper ion binding"/>
    <property type="evidence" value="ECO:0007669"/>
    <property type="project" value="InterPro"/>
</dbReference>
<dbReference type="InterPro" id="IPR000923">
    <property type="entry name" value="BlueCu_1"/>
</dbReference>
<dbReference type="NCBIfam" id="TIGR02695">
    <property type="entry name" value="azurin"/>
    <property type="match status" value="1"/>
</dbReference>
<dbReference type="PANTHER" id="PTHR38439:SF2">
    <property type="entry name" value="OUTER MEMBRANE PROTEIN H.8"/>
    <property type="match status" value="1"/>
</dbReference>
<comment type="caution">
    <text evidence="7">The sequence shown here is derived from an EMBL/GenBank/DDBJ whole genome shotgun (WGS) entry which is preliminary data.</text>
</comment>
<dbReference type="AlphaFoldDB" id="A0A401XJL0"/>
<keyword evidence="3" id="KW-0249">Electron transport</keyword>
<dbReference type="OrthoDB" id="9812332at2"/>
<keyword evidence="5" id="KW-0732">Signal</keyword>
<keyword evidence="1" id="KW-0813">Transport</keyword>
<keyword evidence="4" id="KW-0186">Copper</keyword>
<dbReference type="Pfam" id="PF00127">
    <property type="entry name" value="Copper-bind"/>
    <property type="match status" value="1"/>
</dbReference>
<dbReference type="InterPro" id="IPR050845">
    <property type="entry name" value="Cu-binding_ET"/>
</dbReference>
<feature type="signal peptide" evidence="5">
    <location>
        <begin position="1"/>
        <end position="21"/>
    </location>
</feature>
<dbReference type="InterPro" id="IPR014068">
    <property type="entry name" value="Azurin"/>
</dbReference>
<proteinExistence type="predicted"/>
<dbReference type="PROSITE" id="PS51257">
    <property type="entry name" value="PROKAR_LIPOPROTEIN"/>
    <property type="match status" value="1"/>
</dbReference>
<keyword evidence="8" id="KW-1185">Reference proteome</keyword>
<evidence type="ECO:0000256" key="2">
    <source>
        <dbReference type="ARBA" id="ARBA00022723"/>
    </source>
</evidence>
<evidence type="ECO:0000256" key="3">
    <source>
        <dbReference type="ARBA" id="ARBA00022982"/>
    </source>
</evidence>
<sequence length="164" mass="17806">MKTNRLAILLLALAAACGGGAEKEAATAQEEQAVQEEVPAVVEVVIEANDQMKYNLDRIDVKAGQKVKLTLKHVGQLPVESMGHNWVLLKQGTDVAEFATAAINHKDNGYIDPAKADQVIVKTEMIGGGQETTIEFDAPEKGIYDFICTFPGHYSMMKGKFVVM</sequence>
<dbReference type="GO" id="GO:0009055">
    <property type="term" value="F:electron transfer activity"/>
    <property type="evidence" value="ECO:0007669"/>
    <property type="project" value="InterPro"/>
</dbReference>
<dbReference type="PROSITE" id="PS00196">
    <property type="entry name" value="COPPER_BLUE"/>
    <property type="match status" value="1"/>
</dbReference>
<dbReference type="CDD" id="cd13922">
    <property type="entry name" value="Azurin"/>
    <property type="match status" value="1"/>
</dbReference>
<evidence type="ECO:0000256" key="5">
    <source>
        <dbReference type="SAM" id="SignalP"/>
    </source>
</evidence>
<keyword evidence="2" id="KW-0479">Metal-binding</keyword>
<dbReference type="Gene3D" id="2.60.40.420">
    <property type="entry name" value="Cupredoxins - blue copper proteins"/>
    <property type="match status" value="1"/>
</dbReference>
<gene>
    <name evidence="7" type="ORF">JCM31826_06600</name>
</gene>